<keyword evidence="4" id="KW-1185">Reference proteome</keyword>
<evidence type="ECO:0000256" key="1">
    <source>
        <dbReference type="ARBA" id="ARBA00010515"/>
    </source>
</evidence>
<gene>
    <name evidence="3" type="ORF">Fmac_029856</name>
</gene>
<name>A0ABD1LBJ4_9FABA</name>
<dbReference type="SUPFAM" id="SSF53474">
    <property type="entry name" value="alpha/beta-Hydrolases"/>
    <property type="match status" value="1"/>
</dbReference>
<dbReference type="EMBL" id="JBGMDY010000010">
    <property type="protein sequence ID" value="KAL2320887.1"/>
    <property type="molecule type" value="Genomic_DNA"/>
</dbReference>
<sequence>MAAEENEITHEFRFFRVYKDGTVELYEHHAPATFTPQKIAPSDDPNTGVRYKDAVVSTDPPVSVRMFLPRITDPSRRLPLLLYIHGGGFCMQSAFSPMYHSLVATAAAEASAVAVSVEYGLFPTRPIPACYEDSWAALQWVASHANGKGPEPWLNDHADLQRVFIGGDSAGGNITHTLVSRVGKLGLPGAKVVGAVLVHPYFAGVREDDEMWMYMCPGNEGWDDPRMKPAAEDLAALGCERVLLFAAEKDHLFHSGSNYAQQLINSGWGGTVELVQNWGLEHCFHVFNPHHVKATDMLQRIVSFIQHGYVS</sequence>
<dbReference type="InterPro" id="IPR013094">
    <property type="entry name" value="AB_hydrolase_3"/>
</dbReference>
<proteinExistence type="inferred from homology"/>
<dbReference type="Pfam" id="PF07859">
    <property type="entry name" value="Abhydrolase_3"/>
    <property type="match status" value="1"/>
</dbReference>
<dbReference type="AlphaFoldDB" id="A0ABD1LBJ4"/>
<dbReference type="InterPro" id="IPR050466">
    <property type="entry name" value="Carboxylest/Gibb_receptor"/>
</dbReference>
<comment type="caution">
    <text evidence="3">The sequence shown here is derived from an EMBL/GenBank/DDBJ whole genome shotgun (WGS) entry which is preliminary data.</text>
</comment>
<protein>
    <recommendedName>
        <fullName evidence="2">Alpha/beta hydrolase fold-3 domain-containing protein</fullName>
    </recommendedName>
</protein>
<evidence type="ECO:0000313" key="4">
    <source>
        <dbReference type="Proteomes" id="UP001603857"/>
    </source>
</evidence>
<accession>A0ABD1LBJ4</accession>
<organism evidence="3 4">
    <name type="scientific">Flemingia macrophylla</name>
    <dbReference type="NCBI Taxonomy" id="520843"/>
    <lineage>
        <taxon>Eukaryota</taxon>
        <taxon>Viridiplantae</taxon>
        <taxon>Streptophyta</taxon>
        <taxon>Embryophyta</taxon>
        <taxon>Tracheophyta</taxon>
        <taxon>Spermatophyta</taxon>
        <taxon>Magnoliopsida</taxon>
        <taxon>eudicotyledons</taxon>
        <taxon>Gunneridae</taxon>
        <taxon>Pentapetalae</taxon>
        <taxon>rosids</taxon>
        <taxon>fabids</taxon>
        <taxon>Fabales</taxon>
        <taxon>Fabaceae</taxon>
        <taxon>Papilionoideae</taxon>
        <taxon>50 kb inversion clade</taxon>
        <taxon>NPAAA clade</taxon>
        <taxon>indigoferoid/millettioid clade</taxon>
        <taxon>Phaseoleae</taxon>
        <taxon>Flemingia</taxon>
    </lineage>
</organism>
<comment type="similarity">
    <text evidence="1">Belongs to the 'GDXG' lipolytic enzyme family.</text>
</comment>
<evidence type="ECO:0000313" key="3">
    <source>
        <dbReference type="EMBL" id="KAL2320887.1"/>
    </source>
</evidence>
<dbReference type="Proteomes" id="UP001603857">
    <property type="component" value="Unassembled WGS sequence"/>
</dbReference>
<feature type="domain" description="Alpha/beta hydrolase fold-3" evidence="2">
    <location>
        <begin position="81"/>
        <end position="285"/>
    </location>
</feature>
<dbReference type="PANTHER" id="PTHR23024:SF582">
    <property type="entry name" value="CARBOXYLESTERASE 12-RELATED"/>
    <property type="match status" value="1"/>
</dbReference>
<reference evidence="3 4" key="1">
    <citation type="submission" date="2024-08" db="EMBL/GenBank/DDBJ databases">
        <title>Insights into the chromosomal genome structure of Flemingia macrophylla.</title>
        <authorList>
            <person name="Ding Y."/>
            <person name="Zhao Y."/>
            <person name="Bi W."/>
            <person name="Wu M."/>
            <person name="Zhao G."/>
            <person name="Gong Y."/>
            <person name="Li W."/>
            <person name="Zhang P."/>
        </authorList>
    </citation>
    <scope>NUCLEOTIDE SEQUENCE [LARGE SCALE GENOMIC DNA]</scope>
    <source>
        <strain evidence="3">DYQJB</strain>
        <tissue evidence="3">Leaf</tissue>
    </source>
</reference>
<dbReference type="InterPro" id="IPR029058">
    <property type="entry name" value="AB_hydrolase_fold"/>
</dbReference>
<evidence type="ECO:0000259" key="2">
    <source>
        <dbReference type="Pfam" id="PF07859"/>
    </source>
</evidence>
<dbReference type="PANTHER" id="PTHR23024">
    <property type="entry name" value="ARYLACETAMIDE DEACETYLASE"/>
    <property type="match status" value="1"/>
</dbReference>
<dbReference type="Gene3D" id="3.40.50.1820">
    <property type="entry name" value="alpha/beta hydrolase"/>
    <property type="match status" value="1"/>
</dbReference>